<dbReference type="InterPro" id="IPR031315">
    <property type="entry name" value="LNS2/PITP"/>
</dbReference>
<dbReference type="Proteomes" id="UP000887565">
    <property type="component" value="Unplaced"/>
</dbReference>
<feature type="domain" description="LNS2/PITP" evidence="7">
    <location>
        <begin position="438"/>
        <end position="587"/>
    </location>
</feature>
<dbReference type="AlphaFoldDB" id="A0A915J1E4"/>
<dbReference type="OMA" id="GHANFIN"/>
<evidence type="ECO:0000259" key="7">
    <source>
        <dbReference type="SMART" id="SM00775"/>
    </source>
</evidence>
<feature type="region of interest" description="Disordered" evidence="6">
    <location>
        <begin position="267"/>
        <end position="382"/>
    </location>
</feature>
<protein>
    <recommendedName>
        <fullName evidence="4">phosphatidate phosphatase</fullName>
        <ecNumber evidence="4">3.1.3.4</ecNumber>
    </recommendedName>
</protein>
<evidence type="ECO:0000256" key="1">
    <source>
        <dbReference type="ARBA" id="ARBA00001180"/>
    </source>
</evidence>
<dbReference type="GO" id="GO:0019432">
    <property type="term" value="P:triglyceride biosynthetic process"/>
    <property type="evidence" value="ECO:0007669"/>
    <property type="project" value="TreeGrafter"/>
</dbReference>
<dbReference type="GO" id="GO:0008195">
    <property type="term" value="F:phosphatidate phosphatase activity"/>
    <property type="evidence" value="ECO:0007669"/>
    <property type="project" value="UniProtKB-EC"/>
</dbReference>
<reference evidence="9" key="1">
    <citation type="submission" date="2022-11" db="UniProtKB">
        <authorList>
            <consortium name="WormBaseParasite"/>
        </authorList>
    </citation>
    <scope>IDENTIFICATION</scope>
</reference>
<evidence type="ECO:0000256" key="2">
    <source>
        <dbReference type="ARBA" id="ARBA00001946"/>
    </source>
</evidence>
<dbReference type="InterPro" id="IPR031703">
    <property type="entry name" value="Lipin_mid"/>
</dbReference>
<evidence type="ECO:0000256" key="6">
    <source>
        <dbReference type="SAM" id="MobiDB-lite"/>
    </source>
</evidence>
<name>A0A915J1E4_ROMCU</name>
<dbReference type="PANTHER" id="PTHR12181">
    <property type="entry name" value="LIPIN"/>
    <property type="match status" value="1"/>
</dbReference>
<dbReference type="GO" id="GO:0003713">
    <property type="term" value="F:transcription coactivator activity"/>
    <property type="evidence" value="ECO:0007669"/>
    <property type="project" value="TreeGrafter"/>
</dbReference>
<sequence>MLGLGRFLSSLRDMYKEVNPATLTGAVDVIVVEQQDGTLICSPFYVRFGKMGVLTSREKVGGRVDITINDESIGLHMRLSHLGDAYFVEDSCDQTDANFPRSEWSTYNWATENWARSTANNTNQFFNEIKLPVNPHAPNPADVFEIKKQIKYQDYFGDLSLALFDSSVDLRTLTDDRFVSRLVTFEQLNANPELIFSPDLIIKWSNKYYKYAAAMPILLSMIIYQRPLTDYSINRLLEKYHNPFVNNDPSNLQIAVDTTTNVAENFTVPAPPSPTGAITTAPPTSPSIIRSSKKADHSGVSSWFSWRRGSSTEPDMKQDGDIMIMDKSSCSPPQFGSDEQLHSPPLSEELNDYHERDSVSPNQALDRGALSDSEIDRPQKRTAAARYKRSLYLTSEQLKTLNLRYGLPNHAVFSVTTKYQGTSTCECDIYLWRYNDKIVVSDIDGTITKSDVLGHILPIVGWQWEHLNVVELYGKIMDNGYKFIYLTARAIGQSHQTKDYLRSIKQNNKNLPEGPLLLSPTSLFMALHRSKRAKFESKKAAPLVSMNRKGGAAWYLAMNYQHILDLVDQIFPPLGDSLPIIDGIHAQNQPLFTLNDDSPSISSLSIISDSIPIVNANQKGLSFTCPEEYSSYSYWRQNSGTMNVD</sequence>
<evidence type="ECO:0000313" key="8">
    <source>
        <dbReference type="Proteomes" id="UP000887565"/>
    </source>
</evidence>
<evidence type="ECO:0000256" key="3">
    <source>
        <dbReference type="ARBA" id="ARBA00005476"/>
    </source>
</evidence>
<dbReference type="GO" id="GO:0005634">
    <property type="term" value="C:nucleus"/>
    <property type="evidence" value="ECO:0007669"/>
    <property type="project" value="TreeGrafter"/>
</dbReference>
<dbReference type="InterPro" id="IPR013209">
    <property type="entry name" value="LNS2"/>
</dbReference>
<dbReference type="InterPro" id="IPR007651">
    <property type="entry name" value="Lipin_N"/>
</dbReference>
<dbReference type="EC" id="3.1.3.4" evidence="4"/>
<dbReference type="GO" id="GO:0045944">
    <property type="term" value="P:positive regulation of transcription by RNA polymerase II"/>
    <property type="evidence" value="ECO:0007669"/>
    <property type="project" value="TreeGrafter"/>
</dbReference>
<dbReference type="Pfam" id="PF16876">
    <property type="entry name" value="Lipin_mid"/>
    <property type="match status" value="1"/>
</dbReference>
<comment type="cofactor">
    <cofactor evidence="2">
        <name>Mg(2+)</name>
        <dbReference type="ChEBI" id="CHEBI:18420"/>
    </cofactor>
</comment>
<keyword evidence="8" id="KW-1185">Reference proteome</keyword>
<keyword evidence="5" id="KW-0378">Hydrolase</keyword>
<comment type="catalytic activity">
    <reaction evidence="1">
        <text>a 1,2-diacyl-sn-glycero-3-phosphate + H2O = a 1,2-diacyl-sn-glycerol + phosphate</text>
        <dbReference type="Rhea" id="RHEA:27429"/>
        <dbReference type="ChEBI" id="CHEBI:15377"/>
        <dbReference type="ChEBI" id="CHEBI:17815"/>
        <dbReference type="ChEBI" id="CHEBI:43474"/>
        <dbReference type="ChEBI" id="CHEBI:58608"/>
        <dbReference type="EC" id="3.1.3.4"/>
    </reaction>
    <physiologicalReaction direction="left-to-right" evidence="1">
        <dbReference type="Rhea" id="RHEA:27430"/>
    </physiologicalReaction>
</comment>
<evidence type="ECO:0000256" key="4">
    <source>
        <dbReference type="ARBA" id="ARBA00012638"/>
    </source>
</evidence>
<feature type="compositionally biased region" description="Polar residues" evidence="6">
    <location>
        <begin position="276"/>
        <end position="290"/>
    </location>
</feature>
<dbReference type="GO" id="GO:0009062">
    <property type="term" value="P:fatty acid catabolic process"/>
    <property type="evidence" value="ECO:0007669"/>
    <property type="project" value="TreeGrafter"/>
</dbReference>
<dbReference type="PANTHER" id="PTHR12181:SF12">
    <property type="entry name" value="PHOSPHATIDATE PHOSPHATASE"/>
    <property type="match status" value="1"/>
</dbReference>
<dbReference type="GO" id="GO:0032869">
    <property type="term" value="P:cellular response to insulin stimulus"/>
    <property type="evidence" value="ECO:0007669"/>
    <property type="project" value="TreeGrafter"/>
</dbReference>
<evidence type="ECO:0000256" key="5">
    <source>
        <dbReference type="ARBA" id="ARBA00022801"/>
    </source>
</evidence>
<feature type="compositionally biased region" description="Polar residues" evidence="6">
    <location>
        <begin position="299"/>
        <end position="313"/>
    </location>
</feature>
<dbReference type="SUPFAM" id="SSF56784">
    <property type="entry name" value="HAD-like"/>
    <property type="match status" value="1"/>
</dbReference>
<dbReference type="Pfam" id="PF04571">
    <property type="entry name" value="Lipin_N"/>
    <property type="match status" value="1"/>
</dbReference>
<dbReference type="InterPro" id="IPR036412">
    <property type="entry name" value="HAD-like_sf"/>
</dbReference>
<evidence type="ECO:0000313" key="9">
    <source>
        <dbReference type="WBParaSite" id="nRc.2.0.1.t19517-RA"/>
    </source>
</evidence>
<organism evidence="8 9">
    <name type="scientific">Romanomermis culicivorax</name>
    <name type="common">Nematode worm</name>
    <dbReference type="NCBI Taxonomy" id="13658"/>
    <lineage>
        <taxon>Eukaryota</taxon>
        <taxon>Metazoa</taxon>
        <taxon>Ecdysozoa</taxon>
        <taxon>Nematoda</taxon>
        <taxon>Enoplea</taxon>
        <taxon>Dorylaimia</taxon>
        <taxon>Mermithida</taxon>
        <taxon>Mermithoidea</taxon>
        <taxon>Mermithidae</taxon>
        <taxon>Romanomermis</taxon>
    </lineage>
</organism>
<dbReference type="WBParaSite" id="nRc.2.0.1.t19517-RA">
    <property type="protein sequence ID" value="nRc.2.0.1.t19517-RA"/>
    <property type="gene ID" value="nRc.2.0.1.g19517"/>
</dbReference>
<dbReference type="InterPro" id="IPR026058">
    <property type="entry name" value="LIPIN"/>
</dbReference>
<dbReference type="SMART" id="SM00775">
    <property type="entry name" value="LNS2"/>
    <property type="match status" value="1"/>
</dbReference>
<dbReference type="Pfam" id="PF08235">
    <property type="entry name" value="LNS2"/>
    <property type="match status" value="1"/>
</dbReference>
<proteinExistence type="inferred from homology"/>
<comment type="similarity">
    <text evidence="3">Belongs to the lipin family.</text>
</comment>
<accession>A0A915J1E4</accession>